<evidence type="ECO:0000313" key="2">
    <source>
        <dbReference type="Proteomes" id="UP000237889"/>
    </source>
</evidence>
<dbReference type="Proteomes" id="UP000237889">
    <property type="component" value="Chromosome"/>
</dbReference>
<organism evidence="1 2">
    <name type="scientific">Phreatobacter cathodiphilus</name>
    <dbReference type="NCBI Taxonomy" id="1868589"/>
    <lineage>
        <taxon>Bacteria</taxon>
        <taxon>Pseudomonadati</taxon>
        <taxon>Pseudomonadota</taxon>
        <taxon>Alphaproteobacteria</taxon>
        <taxon>Hyphomicrobiales</taxon>
        <taxon>Phreatobacteraceae</taxon>
        <taxon>Phreatobacter</taxon>
    </lineage>
</organism>
<gene>
    <name evidence="1" type="ORF">C6569_02805</name>
</gene>
<dbReference type="KEGG" id="phr:C6569_02805"/>
<evidence type="ECO:0000313" key="1">
    <source>
        <dbReference type="EMBL" id="AVO44080.1"/>
    </source>
</evidence>
<proteinExistence type="predicted"/>
<dbReference type="AlphaFoldDB" id="A0A2S0N7E1"/>
<reference evidence="1 2" key="1">
    <citation type="submission" date="2018-03" db="EMBL/GenBank/DDBJ databases">
        <title>Genome sequencing of Phreatobacter sp.</title>
        <authorList>
            <person name="Kim S.-J."/>
            <person name="Heo J."/>
            <person name="Kwon S.-W."/>
        </authorList>
    </citation>
    <scope>NUCLEOTIDE SEQUENCE [LARGE SCALE GENOMIC DNA]</scope>
    <source>
        <strain evidence="1 2">S-12</strain>
    </source>
</reference>
<name>A0A2S0N7E1_9HYPH</name>
<dbReference type="EMBL" id="CP027668">
    <property type="protein sequence ID" value="AVO44080.1"/>
    <property type="molecule type" value="Genomic_DNA"/>
</dbReference>
<keyword evidence="2" id="KW-1185">Reference proteome</keyword>
<sequence>MERLRAYLSALPDSAKQLLSSEIAKAKARGEEVPGGDMIVAALGLAPAPAAPAKMPPAEEARREDAAPRLLFRPLEPFLIDERLETKVRGRIMRASLPAIWTFLKRDLKPDEAAALEQVCRRAEVDGDEVPVAAAIADFLPKFSVAAYAALEQAGSGELERKRLNVRLGDERVREDLADVLAVLNDAPVIASVVAKAPSSIKNLADEGLANARAMLDPLAASRPGLLPFSLALLQARLVQRAQLVRLAVLAADSDEPSKIAASPYRAAVDLVIGDIERATQKVSRAIKEGRGDRAAAGIKEFHDSVRSLRTDMSLTGDGPWQRRVAKLRADLAALLSAEIEGIPGEVRRLIRPRQRTDQPMQPITEEVVGEVEARLDLLNTCRSHASEIALNELTTRVFSEIQGYLDPTLTQLMENIRSAPDVDRALKISQIEAAVRFSARIFGASYAQLLQKAADVAINSGKASGR</sequence>
<accession>A0A2S0N7E1</accession>
<protein>
    <submittedName>
        <fullName evidence="1">Uncharacterized protein</fullName>
    </submittedName>
</protein>